<dbReference type="SUPFAM" id="SSF53383">
    <property type="entry name" value="PLP-dependent transferases"/>
    <property type="match status" value="1"/>
</dbReference>
<dbReference type="UniPathway" id="UPA00222"/>
<reference evidence="11 12" key="1">
    <citation type="journal article" date="2010" name="Science">
        <title>Genomic analysis of organismal complexity in the multicellular green alga Volvox carteri.</title>
        <authorList>
            <person name="Prochnik S.E."/>
            <person name="Umen J."/>
            <person name="Nedelcu A.M."/>
            <person name="Hallmann A."/>
            <person name="Miller S.M."/>
            <person name="Nishii I."/>
            <person name="Ferris P."/>
            <person name="Kuo A."/>
            <person name="Mitros T."/>
            <person name="Fritz-Laylin L.K."/>
            <person name="Hellsten U."/>
            <person name="Chapman J."/>
            <person name="Simakov O."/>
            <person name="Rensing S.A."/>
            <person name="Terry A."/>
            <person name="Pangilinan J."/>
            <person name="Kapitonov V."/>
            <person name="Jurka J."/>
            <person name="Salamov A."/>
            <person name="Shapiro H."/>
            <person name="Schmutz J."/>
            <person name="Grimwood J."/>
            <person name="Lindquist E."/>
            <person name="Lucas S."/>
            <person name="Grigoriev I.V."/>
            <person name="Schmitt R."/>
            <person name="Kirk D."/>
            <person name="Rokhsar D.S."/>
        </authorList>
    </citation>
    <scope>NUCLEOTIDE SEQUENCE [LARGE SCALE GENOMIC DNA]</scope>
    <source>
        <strain evidence="12">f. Nagariensis / Eve</strain>
    </source>
</reference>
<sequence>MAGNLEGFRLWDDWLDGSLAHLRNAQLLRTLRPTVWCNSSSEALVHHADLAAWVSGQEPVVRHYDHCANTVGAATAVPLRRADITDDVSSVRRYDSDRCSSCDGGRGGGGGGGGCAAVGDFNGASSPSASAPIREGGVGDVGGGRGGGYPQSREALVRVRLFSLNDYLGLASHPEVAEAAARAAKQVGMGPRSSALVAGYTHSHRQLEEGLAELKGTQDCLLFPTGFAANLAVMTSLSYAAPPTSGTDGSSSSSSSLAIFSDELNHASIIDGARLASRSAGSGGGGGGGAVQLHVYRHNDLGHLEVGCLFSMDGDFADLRGLAALRRRHPFLLAVDEAHGTLVCGEGGGGAAEATGVDLHIGTLSKAFGALGGFVACSGPMKQLLLNRGRAFVYSTSLPVPIVEAAAAALRVSKRESWRRTHVWSLVRRLGSGLGVPALSPVVPLVVGPEGPTLELSSMLLQEGLMHVPAIRPPTVPPGTCRLRVSLSAAHSYEDVDELIRLVRRSGVVLARLPHLLDPRAALPPCRTQSDGGDGPGSSAGLYGNGLERDGPYSRL</sequence>
<dbReference type="GeneID" id="9625810"/>
<dbReference type="Proteomes" id="UP000001058">
    <property type="component" value="Unassembled WGS sequence"/>
</dbReference>
<accession>D8UK78</accession>
<dbReference type="InterPro" id="IPR050087">
    <property type="entry name" value="AON_synthase_class-II"/>
</dbReference>
<evidence type="ECO:0000256" key="3">
    <source>
        <dbReference type="ARBA" id="ARBA00004991"/>
    </source>
</evidence>
<feature type="compositionally biased region" description="Basic and acidic residues" evidence="9">
    <location>
        <begin position="547"/>
        <end position="556"/>
    </location>
</feature>
<evidence type="ECO:0000256" key="8">
    <source>
        <dbReference type="RuleBase" id="RU003693"/>
    </source>
</evidence>
<evidence type="ECO:0000256" key="5">
    <source>
        <dbReference type="ARBA" id="ARBA00022679"/>
    </source>
</evidence>
<evidence type="ECO:0000313" key="12">
    <source>
        <dbReference type="Proteomes" id="UP000001058"/>
    </source>
</evidence>
<comment type="cofactor">
    <cofactor evidence="1 8">
        <name>pyridoxal 5'-phosphate</name>
        <dbReference type="ChEBI" id="CHEBI:597326"/>
    </cofactor>
</comment>
<dbReference type="GO" id="GO:0016020">
    <property type="term" value="C:membrane"/>
    <property type="evidence" value="ECO:0007669"/>
    <property type="project" value="GOC"/>
</dbReference>
<dbReference type="InterPro" id="IPR001917">
    <property type="entry name" value="Aminotrans_II_pyridoxalP_BS"/>
</dbReference>
<keyword evidence="12" id="KW-1185">Reference proteome</keyword>
<dbReference type="RefSeq" id="XP_002959071.1">
    <property type="nucleotide sequence ID" value="XM_002959025.1"/>
</dbReference>
<dbReference type="PANTHER" id="PTHR13693">
    <property type="entry name" value="CLASS II AMINOTRANSFERASE/8-AMINO-7-OXONONANOATE SYNTHASE"/>
    <property type="match status" value="1"/>
</dbReference>
<protein>
    <recommendedName>
        <fullName evidence="10">Aminotransferase class I/classII large domain-containing protein</fullName>
    </recommendedName>
</protein>
<evidence type="ECO:0000313" key="11">
    <source>
        <dbReference type="EMBL" id="EFJ39865.1"/>
    </source>
</evidence>
<gene>
    <name evidence="11" type="ORF">VOLCADRAFT_78219</name>
</gene>
<dbReference type="PANTHER" id="PTHR13693:SF77">
    <property type="entry name" value="8-AMINO-7-OXONONANOATE SYNTHASE"/>
    <property type="match status" value="1"/>
</dbReference>
<organism evidence="12">
    <name type="scientific">Volvox carteri f. nagariensis</name>
    <dbReference type="NCBI Taxonomy" id="3068"/>
    <lineage>
        <taxon>Eukaryota</taxon>
        <taxon>Viridiplantae</taxon>
        <taxon>Chlorophyta</taxon>
        <taxon>core chlorophytes</taxon>
        <taxon>Chlorophyceae</taxon>
        <taxon>CS clade</taxon>
        <taxon>Chlamydomonadales</taxon>
        <taxon>Volvocaceae</taxon>
        <taxon>Volvox</taxon>
    </lineage>
</organism>
<comment type="pathway">
    <text evidence="3">Sphingolipid metabolism.</text>
</comment>
<dbReference type="eggNOG" id="KOG1359">
    <property type="taxonomic scope" value="Eukaryota"/>
</dbReference>
<dbReference type="Pfam" id="PF00155">
    <property type="entry name" value="Aminotran_1_2"/>
    <property type="match status" value="2"/>
</dbReference>
<feature type="domain" description="Aminotransferase class I/classII large" evidence="10">
    <location>
        <begin position="162"/>
        <end position="277"/>
    </location>
</feature>
<dbReference type="OrthoDB" id="10263824at2759"/>
<feature type="region of interest" description="Disordered" evidence="9">
    <location>
        <begin position="126"/>
        <end position="146"/>
    </location>
</feature>
<dbReference type="GO" id="GO:0006665">
    <property type="term" value="P:sphingolipid metabolic process"/>
    <property type="evidence" value="ECO:0007669"/>
    <property type="project" value="UniProtKB-UniPathway"/>
</dbReference>
<feature type="region of interest" description="Disordered" evidence="9">
    <location>
        <begin position="521"/>
        <end position="556"/>
    </location>
</feature>
<dbReference type="STRING" id="3068.D8UK78"/>
<dbReference type="GO" id="GO:0030170">
    <property type="term" value="F:pyridoxal phosphate binding"/>
    <property type="evidence" value="ECO:0007669"/>
    <property type="project" value="InterPro"/>
</dbReference>
<keyword evidence="7" id="KW-0746">Sphingolipid metabolism</keyword>
<dbReference type="EMBL" id="GL378440">
    <property type="protein sequence ID" value="EFJ39865.1"/>
    <property type="molecule type" value="Genomic_DNA"/>
</dbReference>
<dbReference type="InterPro" id="IPR004839">
    <property type="entry name" value="Aminotransferase_I/II_large"/>
</dbReference>
<keyword evidence="7" id="KW-0443">Lipid metabolism</keyword>
<dbReference type="InterPro" id="IPR015421">
    <property type="entry name" value="PyrdxlP-dep_Trfase_major"/>
</dbReference>
<dbReference type="FunCoup" id="D8UK78">
    <property type="interactions" value="801"/>
</dbReference>
<dbReference type="InParanoid" id="D8UK78"/>
<dbReference type="PROSITE" id="PS00599">
    <property type="entry name" value="AA_TRANSFER_CLASS_2"/>
    <property type="match status" value="1"/>
</dbReference>
<comment type="similarity">
    <text evidence="4">Belongs to the class-II pyridoxal-phosphate-dependent aminotransferase family. BioF subfamily.</text>
</comment>
<feature type="compositionally biased region" description="Gly residues" evidence="9">
    <location>
        <begin position="136"/>
        <end position="146"/>
    </location>
</feature>
<evidence type="ECO:0000256" key="1">
    <source>
        <dbReference type="ARBA" id="ARBA00001933"/>
    </source>
</evidence>
<dbReference type="InterPro" id="IPR015424">
    <property type="entry name" value="PyrdxlP-dep_Trfase"/>
</dbReference>
<dbReference type="Gene3D" id="3.40.640.10">
    <property type="entry name" value="Type I PLP-dependent aspartate aminotransferase-like (Major domain)"/>
    <property type="match status" value="1"/>
</dbReference>
<dbReference type="GO" id="GO:0016740">
    <property type="term" value="F:transferase activity"/>
    <property type="evidence" value="ECO:0007669"/>
    <property type="project" value="UniProtKB-KW"/>
</dbReference>
<evidence type="ECO:0000259" key="10">
    <source>
        <dbReference type="Pfam" id="PF00155"/>
    </source>
</evidence>
<evidence type="ECO:0000256" key="6">
    <source>
        <dbReference type="ARBA" id="ARBA00022898"/>
    </source>
</evidence>
<dbReference type="KEGG" id="vcn:VOLCADRAFT_78219"/>
<keyword evidence="6 8" id="KW-0663">Pyridoxal phosphate</keyword>
<dbReference type="GO" id="GO:0009102">
    <property type="term" value="P:biotin biosynthetic process"/>
    <property type="evidence" value="ECO:0007669"/>
    <property type="project" value="TreeGrafter"/>
</dbReference>
<dbReference type="Gene3D" id="3.90.1150.10">
    <property type="entry name" value="Aspartate Aminotransferase, domain 1"/>
    <property type="match status" value="1"/>
</dbReference>
<keyword evidence="5" id="KW-0808">Transferase</keyword>
<proteinExistence type="inferred from homology"/>
<evidence type="ECO:0000256" key="7">
    <source>
        <dbReference type="ARBA" id="ARBA00022919"/>
    </source>
</evidence>
<name>D8UK78_VOLCA</name>
<evidence type="ECO:0000256" key="2">
    <source>
        <dbReference type="ARBA" id="ARBA00004760"/>
    </source>
</evidence>
<evidence type="ECO:0000256" key="4">
    <source>
        <dbReference type="ARBA" id="ARBA00010008"/>
    </source>
</evidence>
<dbReference type="InterPro" id="IPR015422">
    <property type="entry name" value="PyrdxlP-dep_Trfase_small"/>
</dbReference>
<evidence type="ECO:0000256" key="9">
    <source>
        <dbReference type="SAM" id="MobiDB-lite"/>
    </source>
</evidence>
<comment type="pathway">
    <text evidence="2">Lipid metabolism; sphingolipid metabolism.</text>
</comment>
<feature type="domain" description="Aminotransferase class I/classII large" evidence="10">
    <location>
        <begin position="306"/>
        <end position="501"/>
    </location>
</feature>
<dbReference type="AlphaFoldDB" id="D8UK78"/>